<dbReference type="GeneID" id="93756788"/>
<gene>
    <name evidence="2" type="ORF">NUITMVK2_0220</name>
</gene>
<name>A0A1B1LQB3_KLEPN</name>
<dbReference type="Proteomes" id="UP001319930">
    <property type="component" value="Plasmid pNUITM-VK2"/>
</dbReference>
<accession>A0A1B1LQB3</accession>
<proteinExistence type="predicted"/>
<dbReference type="RefSeq" id="WP_014839935.1">
    <property type="nucleotide sequence ID" value="NZ_AP018583.1"/>
</dbReference>
<organism evidence="1">
    <name type="scientific">Klebsiella pneumoniae</name>
    <dbReference type="NCBI Taxonomy" id="573"/>
    <lineage>
        <taxon>Bacteria</taxon>
        <taxon>Pseudomonadati</taxon>
        <taxon>Pseudomonadota</taxon>
        <taxon>Gammaproteobacteria</taxon>
        <taxon>Enterobacterales</taxon>
        <taxon>Enterobacteriaceae</taxon>
        <taxon>Klebsiella/Raoultella group</taxon>
        <taxon>Klebsiella</taxon>
        <taxon>Klebsiella pneumoniae complex</taxon>
    </lineage>
</organism>
<evidence type="ECO:0000313" key="2">
    <source>
        <dbReference type="EMBL" id="BDB30908.1"/>
    </source>
</evidence>
<reference evidence="2 3" key="2">
    <citation type="submission" date="2021-09" db="EMBL/GenBank/DDBJ databases">
        <title>Whole genome sequencing of antimicrobial-resistant bacteria isolated from aquatic animals, plants, and environment in Asia.</title>
        <authorList>
            <person name="Hirabayashi A."/>
            <person name="Suzuki M."/>
        </authorList>
    </citation>
    <scope>NUCLEOTIDE SEQUENCE [LARGE SCALE GENOMIC DNA]</scope>
    <source>
        <strain evidence="2 3">NUITM-VK2</strain>
        <plasmid evidence="2 3">pNUITM-VK2</plasmid>
    </source>
</reference>
<geneLocation type="plasmid" evidence="1">
    <name>pKP04VIM</name>
</geneLocation>
<geneLocation type="plasmid" evidence="2 3">
    <name>pNUITM-VK2</name>
</geneLocation>
<protein>
    <submittedName>
        <fullName evidence="1">Uncharacterized protein</fullName>
    </submittedName>
</protein>
<reference evidence="1" key="1">
    <citation type="submission" date="2015-12" db="EMBL/GenBank/DDBJ databases">
        <title>Klebsiella pneumoniae strain KP04 plasmid pKP04VIM, complete sequence.</title>
        <authorList>
            <person name="Li R."/>
            <person name="Lin D."/>
            <person name="Chen C."/>
        </authorList>
    </citation>
    <scope>NUCLEOTIDE SEQUENCE</scope>
    <source>
        <plasmid evidence="1">pKP04VIM</plasmid>
    </source>
</reference>
<keyword evidence="1" id="KW-0614">Plasmid</keyword>
<dbReference type="EMBL" id="KU318421">
    <property type="protein sequence ID" value="ANS55219.1"/>
    <property type="molecule type" value="Genomic_DNA"/>
</dbReference>
<dbReference type="PATRIC" id="fig|573.1650.peg.5508"/>
<dbReference type="AlphaFoldDB" id="A0A1B1LQB3"/>
<sequence length="251" mass="28806">MNRILTGICHADPANRRYEVAVSRGISFLNAKERFRVQISFKHAMTQPSEDRFLAELLTVHHFLSDPSLLWHMEKQVYASTTLWASTSPWLPDIYQRKASTPGVVKVIRFMHALFPGLNTTVETSEQGYEQALTSTSLEIPFWPVMPLFDCELGKVQVTMGGMIRYTETMSNKNCKTPLALMVKSFRKGMISVDKLPESMTERFLPLDMKTAGEVFTHTTWPRYRYVFVPGEDGIKKLVNVVRLRLKPQEE</sequence>
<evidence type="ECO:0000313" key="1">
    <source>
        <dbReference type="EMBL" id="ANS55219.1"/>
    </source>
</evidence>
<dbReference type="EMBL" id="AP025164">
    <property type="protein sequence ID" value="BDB30908.1"/>
    <property type="molecule type" value="Genomic_DNA"/>
</dbReference>
<evidence type="ECO:0000313" key="3">
    <source>
        <dbReference type="Proteomes" id="UP001319930"/>
    </source>
</evidence>